<protein>
    <submittedName>
        <fullName evidence="2">Uncharacterized protein</fullName>
    </submittedName>
</protein>
<evidence type="ECO:0000313" key="3">
    <source>
        <dbReference type="Proteomes" id="UP000800097"/>
    </source>
</evidence>
<name>A0A6A6J6D5_WESOR</name>
<reference evidence="2" key="1">
    <citation type="journal article" date="2020" name="Stud. Mycol.">
        <title>101 Dothideomycetes genomes: a test case for predicting lifestyles and emergence of pathogens.</title>
        <authorList>
            <person name="Haridas S."/>
            <person name="Albert R."/>
            <person name="Binder M."/>
            <person name="Bloem J."/>
            <person name="Labutti K."/>
            <person name="Salamov A."/>
            <person name="Andreopoulos B."/>
            <person name="Baker S."/>
            <person name="Barry K."/>
            <person name="Bills G."/>
            <person name="Bluhm B."/>
            <person name="Cannon C."/>
            <person name="Castanera R."/>
            <person name="Culley D."/>
            <person name="Daum C."/>
            <person name="Ezra D."/>
            <person name="Gonzalez J."/>
            <person name="Henrissat B."/>
            <person name="Kuo A."/>
            <person name="Liang C."/>
            <person name="Lipzen A."/>
            <person name="Lutzoni F."/>
            <person name="Magnuson J."/>
            <person name="Mondo S."/>
            <person name="Nolan M."/>
            <person name="Ohm R."/>
            <person name="Pangilinan J."/>
            <person name="Park H.-J."/>
            <person name="Ramirez L."/>
            <person name="Alfaro M."/>
            <person name="Sun H."/>
            <person name="Tritt A."/>
            <person name="Yoshinaga Y."/>
            <person name="Zwiers L.-H."/>
            <person name="Turgeon B."/>
            <person name="Goodwin S."/>
            <person name="Spatafora J."/>
            <person name="Crous P."/>
            <person name="Grigoriev I."/>
        </authorList>
    </citation>
    <scope>NUCLEOTIDE SEQUENCE</scope>
    <source>
        <strain evidence="2">CBS 379.55</strain>
    </source>
</reference>
<dbReference type="GeneID" id="54547161"/>
<gene>
    <name evidence="2" type="ORF">EI97DRAFT_234856</name>
</gene>
<dbReference type="RefSeq" id="XP_033649679.1">
    <property type="nucleotide sequence ID" value="XM_033793986.1"/>
</dbReference>
<evidence type="ECO:0000256" key="1">
    <source>
        <dbReference type="SAM" id="MobiDB-lite"/>
    </source>
</evidence>
<organism evidence="2 3">
    <name type="scientific">Westerdykella ornata</name>
    <dbReference type="NCBI Taxonomy" id="318751"/>
    <lineage>
        <taxon>Eukaryota</taxon>
        <taxon>Fungi</taxon>
        <taxon>Dikarya</taxon>
        <taxon>Ascomycota</taxon>
        <taxon>Pezizomycotina</taxon>
        <taxon>Dothideomycetes</taxon>
        <taxon>Pleosporomycetidae</taxon>
        <taxon>Pleosporales</taxon>
        <taxon>Sporormiaceae</taxon>
        <taxon>Westerdykella</taxon>
    </lineage>
</organism>
<dbReference type="EMBL" id="ML986526">
    <property type="protein sequence ID" value="KAF2272140.1"/>
    <property type="molecule type" value="Genomic_DNA"/>
</dbReference>
<sequence>MAFARLLKSDNNRCCKPASRRSLDCSKPPPVHGQIITSPPWKVDTPSQPTAIADLKAGFTLLGPKRARASNEPYVAGSGHGPAKENSSRRRHLPVACNCAKQSRERSLFNGSVWRAAADGKKSESESEHVPGLPQTGACQPDRWRAGGSTLYTIHAPRQITYWNALPSPVHGPFTKATVPRPMPSLPSERRRPTVLCVHCVLFPASNRFNFYKGGAQLLGTAPGSPIIISTTPIELGDSAAAHT</sequence>
<feature type="region of interest" description="Disordered" evidence="1">
    <location>
        <begin position="120"/>
        <end position="141"/>
    </location>
</feature>
<accession>A0A6A6J6D5</accession>
<feature type="region of interest" description="Disordered" evidence="1">
    <location>
        <begin position="16"/>
        <end position="45"/>
    </location>
</feature>
<feature type="compositionally biased region" description="Basic and acidic residues" evidence="1">
    <location>
        <begin position="120"/>
        <end position="129"/>
    </location>
</feature>
<evidence type="ECO:0000313" key="2">
    <source>
        <dbReference type="EMBL" id="KAF2272140.1"/>
    </source>
</evidence>
<dbReference type="AlphaFoldDB" id="A0A6A6J6D5"/>
<proteinExistence type="predicted"/>
<keyword evidence="3" id="KW-1185">Reference proteome</keyword>
<dbReference type="Proteomes" id="UP000800097">
    <property type="component" value="Unassembled WGS sequence"/>
</dbReference>